<keyword evidence="5" id="KW-1185">Reference proteome</keyword>
<dbReference type="FunFam" id="1.20.1260.60:FF:000002">
    <property type="entry name" value="Vacuolar protein sorting-associated protein IST1"/>
    <property type="match status" value="1"/>
</dbReference>
<sequence>MPPWNSSKAKVQLKISCQRLRTLQQKQEAQAKATRREIANLIERGKIETAKIKVENIINQDIHLELLEILELYCELLLARFGILDQPVREPDPAVVEGVNSVIYAAPRTELRELHILRDLLMHKYGREYSAGVMENRDTCVTDRVVRKLVVETPSAELVDAYLTEIAKAYNVKYVSEFSTSEAKSEDDEDTSDGGEKASKNQADSDEKKGDTAKGGKKPPPAKAPSPPKDEFEALHERFAALKKR</sequence>
<evidence type="ECO:0000256" key="1">
    <source>
        <dbReference type="ARBA" id="ARBA00005536"/>
    </source>
</evidence>
<organism evidence="4 5">
    <name type="scientific">Pterulicium gracile</name>
    <dbReference type="NCBI Taxonomy" id="1884261"/>
    <lineage>
        <taxon>Eukaryota</taxon>
        <taxon>Fungi</taxon>
        <taxon>Dikarya</taxon>
        <taxon>Basidiomycota</taxon>
        <taxon>Agaricomycotina</taxon>
        <taxon>Agaricomycetes</taxon>
        <taxon>Agaricomycetidae</taxon>
        <taxon>Agaricales</taxon>
        <taxon>Pleurotineae</taxon>
        <taxon>Pterulaceae</taxon>
        <taxon>Pterulicium</taxon>
    </lineage>
</organism>
<name>A0A5C3QVS8_9AGAR</name>
<dbReference type="GO" id="GO:0015031">
    <property type="term" value="P:protein transport"/>
    <property type="evidence" value="ECO:0007669"/>
    <property type="project" value="InterPro"/>
</dbReference>
<feature type="compositionally biased region" description="Basic and acidic residues" evidence="3">
    <location>
        <begin position="194"/>
        <end position="214"/>
    </location>
</feature>
<feature type="region of interest" description="Disordered" evidence="3">
    <location>
        <begin position="180"/>
        <end position="245"/>
    </location>
</feature>
<evidence type="ECO:0000313" key="5">
    <source>
        <dbReference type="Proteomes" id="UP000305067"/>
    </source>
</evidence>
<dbReference type="AlphaFoldDB" id="A0A5C3QVS8"/>
<proteinExistence type="inferred from homology"/>
<feature type="compositionally biased region" description="Pro residues" evidence="3">
    <location>
        <begin position="218"/>
        <end position="227"/>
    </location>
</feature>
<feature type="compositionally biased region" description="Basic and acidic residues" evidence="3">
    <location>
        <begin position="228"/>
        <end position="245"/>
    </location>
</feature>
<dbReference type="Pfam" id="PF03398">
    <property type="entry name" value="Ist1"/>
    <property type="match status" value="1"/>
</dbReference>
<reference evidence="4 5" key="1">
    <citation type="journal article" date="2019" name="Nat. Ecol. Evol.">
        <title>Megaphylogeny resolves global patterns of mushroom evolution.</title>
        <authorList>
            <person name="Varga T."/>
            <person name="Krizsan K."/>
            <person name="Foldi C."/>
            <person name="Dima B."/>
            <person name="Sanchez-Garcia M."/>
            <person name="Sanchez-Ramirez S."/>
            <person name="Szollosi G.J."/>
            <person name="Szarkandi J.G."/>
            <person name="Papp V."/>
            <person name="Albert L."/>
            <person name="Andreopoulos W."/>
            <person name="Angelini C."/>
            <person name="Antonin V."/>
            <person name="Barry K.W."/>
            <person name="Bougher N.L."/>
            <person name="Buchanan P."/>
            <person name="Buyck B."/>
            <person name="Bense V."/>
            <person name="Catcheside P."/>
            <person name="Chovatia M."/>
            <person name="Cooper J."/>
            <person name="Damon W."/>
            <person name="Desjardin D."/>
            <person name="Finy P."/>
            <person name="Geml J."/>
            <person name="Haridas S."/>
            <person name="Hughes K."/>
            <person name="Justo A."/>
            <person name="Karasinski D."/>
            <person name="Kautmanova I."/>
            <person name="Kiss B."/>
            <person name="Kocsube S."/>
            <person name="Kotiranta H."/>
            <person name="LaButti K.M."/>
            <person name="Lechner B.E."/>
            <person name="Liimatainen K."/>
            <person name="Lipzen A."/>
            <person name="Lukacs Z."/>
            <person name="Mihaltcheva S."/>
            <person name="Morgado L.N."/>
            <person name="Niskanen T."/>
            <person name="Noordeloos M.E."/>
            <person name="Ohm R.A."/>
            <person name="Ortiz-Santana B."/>
            <person name="Ovrebo C."/>
            <person name="Racz N."/>
            <person name="Riley R."/>
            <person name="Savchenko A."/>
            <person name="Shiryaev A."/>
            <person name="Soop K."/>
            <person name="Spirin V."/>
            <person name="Szebenyi C."/>
            <person name="Tomsovsky M."/>
            <person name="Tulloss R.E."/>
            <person name="Uehling J."/>
            <person name="Grigoriev I.V."/>
            <person name="Vagvolgyi C."/>
            <person name="Papp T."/>
            <person name="Martin F.M."/>
            <person name="Miettinen O."/>
            <person name="Hibbett D.S."/>
            <person name="Nagy L.G."/>
        </authorList>
    </citation>
    <scope>NUCLEOTIDE SEQUENCE [LARGE SCALE GENOMIC DNA]</scope>
    <source>
        <strain evidence="4 5">CBS 309.79</strain>
    </source>
</reference>
<dbReference type="Proteomes" id="UP000305067">
    <property type="component" value="Unassembled WGS sequence"/>
</dbReference>
<dbReference type="InterPro" id="IPR042277">
    <property type="entry name" value="IST1-like"/>
</dbReference>
<evidence type="ECO:0000256" key="3">
    <source>
        <dbReference type="SAM" id="MobiDB-lite"/>
    </source>
</evidence>
<evidence type="ECO:0000313" key="4">
    <source>
        <dbReference type="EMBL" id="TFL06123.1"/>
    </source>
</evidence>
<protein>
    <submittedName>
        <fullName evidence="4">Regulator of Vps4 activity in the MVB pathway-domain-containing protein</fullName>
    </submittedName>
</protein>
<dbReference type="STRING" id="1884261.A0A5C3QVS8"/>
<dbReference type="OrthoDB" id="29853at2759"/>
<dbReference type="InterPro" id="IPR005061">
    <property type="entry name" value="Ist1"/>
</dbReference>
<feature type="coiled-coil region" evidence="2">
    <location>
        <begin position="17"/>
        <end position="44"/>
    </location>
</feature>
<gene>
    <name evidence="4" type="ORF">BDV98DRAFT_558874</name>
</gene>
<dbReference type="Gene3D" id="1.20.1260.60">
    <property type="entry name" value="Vacuolar protein sorting-associated protein Ist1"/>
    <property type="match status" value="1"/>
</dbReference>
<keyword evidence="2" id="KW-0175">Coiled coil</keyword>
<accession>A0A5C3QVS8</accession>
<comment type="similarity">
    <text evidence="1">Belongs to the IST1 family.</text>
</comment>
<dbReference type="PANTHER" id="PTHR12161">
    <property type="entry name" value="IST1 FAMILY MEMBER"/>
    <property type="match status" value="1"/>
</dbReference>
<dbReference type="EMBL" id="ML178815">
    <property type="protein sequence ID" value="TFL06123.1"/>
    <property type="molecule type" value="Genomic_DNA"/>
</dbReference>
<dbReference type="PANTHER" id="PTHR12161:SF5">
    <property type="entry name" value="IST1 HOMOLOG"/>
    <property type="match status" value="1"/>
</dbReference>
<evidence type="ECO:0000256" key="2">
    <source>
        <dbReference type="SAM" id="Coils"/>
    </source>
</evidence>